<evidence type="ECO:0000313" key="1">
    <source>
        <dbReference type="EMBL" id="PIP15114.1"/>
    </source>
</evidence>
<protein>
    <submittedName>
        <fullName evidence="1">Uncharacterized protein</fullName>
    </submittedName>
</protein>
<organism evidence="1 2">
    <name type="scientific">Candidatus Roizmanbacteria bacterium CG23_combo_of_CG06-09_8_20_14_all_35_49</name>
    <dbReference type="NCBI Taxonomy" id="1974863"/>
    <lineage>
        <taxon>Bacteria</taxon>
        <taxon>Candidatus Roizmaniibacteriota</taxon>
    </lineage>
</organism>
<comment type="caution">
    <text evidence="1">The sequence shown here is derived from an EMBL/GenBank/DDBJ whole genome shotgun (WGS) entry which is preliminary data.</text>
</comment>
<accession>A0A2G9Y7C6</accession>
<proteinExistence type="predicted"/>
<dbReference type="AlphaFoldDB" id="A0A2G9Y7C6"/>
<reference evidence="1 2" key="1">
    <citation type="submission" date="2017-09" db="EMBL/GenBank/DDBJ databases">
        <title>Depth-based differentiation of microbial function through sediment-hosted aquifers and enrichment of novel symbionts in the deep terrestrial subsurface.</title>
        <authorList>
            <person name="Probst A.J."/>
            <person name="Ladd B."/>
            <person name="Jarett J.K."/>
            <person name="Geller-Mcgrath D.E."/>
            <person name="Sieber C.M."/>
            <person name="Emerson J.B."/>
            <person name="Anantharaman K."/>
            <person name="Thomas B.C."/>
            <person name="Malmstrom R."/>
            <person name="Stieglmeier M."/>
            <person name="Klingl A."/>
            <person name="Woyke T."/>
            <person name="Ryan C.M."/>
            <person name="Banfield J.F."/>
        </authorList>
    </citation>
    <scope>NUCLEOTIDE SEQUENCE [LARGE SCALE GENOMIC DNA]</scope>
    <source>
        <strain evidence="1">CG23_combo_of_CG06-09_8_20_14_all_35_49</strain>
    </source>
</reference>
<sequence>MKNYNLKLKIFRFCIVIFTFAFCILNLGGVAAVSMDSSSFRIESASINDAAGNKTSDNYKLSDTLGQLAAGEFSSTGYIIKAGFQYLHSIIPFRFSISDISINFGTLMPNTPATGTTELTVYFGAAGEYQVTATELGKLRTLNEANNIPDTNCNGGADTCTDSQAKVWTSSTAYGFGYGMTGNDIPSDFINSTYYRSFADKNLSEAPQVVMSSPNVGKNRQATMTMKANISNVQAAGSYQTVINFVATPSY</sequence>
<dbReference type="Proteomes" id="UP000231025">
    <property type="component" value="Unassembled WGS sequence"/>
</dbReference>
<dbReference type="EMBL" id="PCRE01000019">
    <property type="protein sequence ID" value="PIP15114.1"/>
    <property type="molecule type" value="Genomic_DNA"/>
</dbReference>
<gene>
    <name evidence="1" type="ORF">COX47_01460</name>
</gene>
<evidence type="ECO:0000313" key="2">
    <source>
        <dbReference type="Proteomes" id="UP000231025"/>
    </source>
</evidence>
<name>A0A2G9Y7C6_9BACT</name>